<comment type="caution">
    <text evidence="2">The sequence shown here is derived from an EMBL/GenBank/DDBJ whole genome shotgun (WGS) entry which is preliminary data.</text>
</comment>
<dbReference type="AlphaFoldDB" id="A0A8X6Y5T5"/>
<gene>
    <name evidence="2" type="ORF">TNIN_272761</name>
</gene>
<keyword evidence="3" id="KW-1185">Reference proteome</keyword>
<accession>A0A8X6Y5T5</accession>
<dbReference type="EMBL" id="BMAV01014804">
    <property type="protein sequence ID" value="GFY63494.1"/>
    <property type="molecule type" value="Genomic_DNA"/>
</dbReference>
<proteinExistence type="predicted"/>
<protein>
    <submittedName>
        <fullName evidence="2">Uncharacterized protein</fullName>
    </submittedName>
</protein>
<feature type="compositionally biased region" description="Polar residues" evidence="1">
    <location>
        <begin position="41"/>
        <end position="51"/>
    </location>
</feature>
<evidence type="ECO:0000256" key="1">
    <source>
        <dbReference type="SAM" id="MobiDB-lite"/>
    </source>
</evidence>
<evidence type="ECO:0000313" key="3">
    <source>
        <dbReference type="Proteomes" id="UP000886998"/>
    </source>
</evidence>
<organism evidence="2 3">
    <name type="scientific">Trichonephila inaurata madagascariensis</name>
    <dbReference type="NCBI Taxonomy" id="2747483"/>
    <lineage>
        <taxon>Eukaryota</taxon>
        <taxon>Metazoa</taxon>
        <taxon>Ecdysozoa</taxon>
        <taxon>Arthropoda</taxon>
        <taxon>Chelicerata</taxon>
        <taxon>Arachnida</taxon>
        <taxon>Araneae</taxon>
        <taxon>Araneomorphae</taxon>
        <taxon>Entelegynae</taxon>
        <taxon>Araneoidea</taxon>
        <taxon>Nephilidae</taxon>
        <taxon>Trichonephila</taxon>
        <taxon>Trichonephila inaurata</taxon>
    </lineage>
</organism>
<name>A0A8X6Y5T5_9ARAC</name>
<feature type="compositionally biased region" description="Basic and acidic residues" evidence="1">
    <location>
        <begin position="54"/>
        <end position="65"/>
    </location>
</feature>
<feature type="region of interest" description="Disordered" evidence="1">
    <location>
        <begin position="41"/>
        <end position="77"/>
    </location>
</feature>
<dbReference type="Proteomes" id="UP000886998">
    <property type="component" value="Unassembled WGS sequence"/>
</dbReference>
<sequence length="106" mass="12274">MYSRQRIFLCSATTVFPMINHLLTSRHTVIYGVAIQSSIPTPVPTQEQSPVSWMEKRKKEKDGRNRNRFRQRQHPIFTGRGGFDSVLFCFQESSNPRLGTKMKGGW</sequence>
<reference evidence="2" key="1">
    <citation type="submission" date="2020-08" db="EMBL/GenBank/DDBJ databases">
        <title>Multicomponent nature underlies the extraordinary mechanical properties of spider dragline silk.</title>
        <authorList>
            <person name="Kono N."/>
            <person name="Nakamura H."/>
            <person name="Mori M."/>
            <person name="Yoshida Y."/>
            <person name="Ohtoshi R."/>
            <person name="Malay A.D."/>
            <person name="Moran D.A.P."/>
            <person name="Tomita M."/>
            <person name="Numata K."/>
            <person name="Arakawa K."/>
        </authorList>
    </citation>
    <scope>NUCLEOTIDE SEQUENCE</scope>
</reference>
<evidence type="ECO:0000313" key="2">
    <source>
        <dbReference type="EMBL" id="GFY63494.1"/>
    </source>
</evidence>